<dbReference type="OrthoDB" id="361769at2"/>
<dbReference type="InterPro" id="IPR026906">
    <property type="entry name" value="LRR_5"/>
</dbReference>
<evidence type="ECO:0000313" key="2">
    <source>
        <dbReference type="Proteomes" id="UP000182737"/>
    </source>
</evidence>
<organism evidence="1 2">
    <name type="scientific">Treponema bryantii</name>
    <dbReference type="NCBI Taxonomy" id="163"/>
    <lineage>
        <taxon>Bacteria</taxon>
        <taxon>Pseudomonadati</taxon>
        <taxon>Spirochaetota</taxon>
        <taxon>Spirochaetia</taxon>
        <taxon>Spirochaetales</taxon>
        <taxon>Treponemataceae</taxon>
        <taxon>Treponema</taxon>
    </lineage>
</organism>
<reference evidence="2" key="1">
    <citation type="submission" date="2016-10" db="EMBL/GenBank/DDBJ databases">
        <authorList>
            <person name="Varghese N."/>
            <person name="Submissions S."/>
        </authorList>
    </citation>
    <scope>NUCLEOTIDE SEQUENCE [LARGE SCALE GENOMIC DNA]</scope>
    <source>
        <strain evidence="2">XBD1002</strain>
    </source>
</reference>
<proteinExistence type="predicted"/>
<sequence length="70" mass="7441">MTNENETLLIEDGVVVKCIDSYARSVVIPDGVTEIGFYSFTCCECLSTVEIPKGVIEISAGAFSGCESLS</sequence>
<accession>A0A1I3I8J0</accession>
<dbReference type="Pfam" id="PF13306">
    <property type="entry name" value="LRR_5"/>
    <property type="match status" value="1"/>
</dbReference>
<gene>
    <name evidence="1" type="ORF">SAMN04487775_101397</name>
</gene>
<dbReference type="Proteomes" id="UP000182737">
    <property type="component" value="Unassembled WGS sequence"/>
</dbReference>
<dbReference type="RefSeq" id="WP_074929977.1">
    <property type="nucleotide sequence ID" value="NZ_FORI01000001.1"/>
</dbReference>
<dbReference type="InterPro" id="IPR032675">
    <property type="entry name" value="LRR_dom_sf"/>
</dbReference>
<name>A0A1I3I8J0_9SPIR</name>
<keyword evidence="2" id="KW-1185">Reference proteome</keyword>
<protein>
    <submittedName>
        <fullName evidence="1">Leucine rich repeat-containing protein</fullName>
    </submittedName>
</protein>
<dbReference type="Gene3D" id="3.80.10.10">
    <property type="entry name" value="Ribonuclease Inhibitor"/>
    <property type="match status" value="1"/>
</dbReference>
<dbReference type="EMBL" id="FORI01000001">
    <property type="protein sequence ID" value="SFI44157.1"/>
    <property type="molecule type" value="Genomic_DNA"/>
</dbReference>
<evidence type="ECO:0000313" key="1">
    <source>
        <dbReference type="EMBL" id="SFI44157.1"/>
    </source>
</evidence>
<dbReference type="AlphaFoldDB" id="A0A1I3I8J0"/>